<protein>
    <recommendedName>
        <fullName evidence="3">UBP-type domain-containing protein</fullName>
    </recommendedName>
</protein>
<feature type="compositionally biased region" description="Low complexity" evidence="2">
    <location>
        <begin position="27"/>
        <end position="40"/>
    </location>
</feature>
<feature type="domain" description="UBP-type" evidence="3">
    <location>
        <begin position="175"/>
        <end position="268"/>
    </location>
</feature>
<dbReference type="InterPro" id="IPR013083">
    <property type="entry name" value="Znf_RING/FYVE/PHD"/>
</dbReference>
<dbReference type="GO" id="GO:0008270">
    <property type="term" value="F:zinc ion binding"/>
    <property type="evidence" value="ECO:0007669"/>
    <property type="project" value="UniProtKB-KW"/>
</dbReference>
<keyword evidence="5" id="KW-1185">Reference proteome</keyword>
<proteinExistence type="predicted"/>
<name>A0ABC8RMI1_9AQUA</name>
<evidence type="ECO:0000256" key="1">
    <source>
        <dbReference type="PROSITE-ProRule" id="PRU00502"/>
    </source>
</evidence>
<evidence type="ECO:0000313" key="5">
    <source>
        <dbReference type="Proteomes" id="UP001642360"/>
    </source>
</evidence>
<feature type="region of interest" description="Disordered" evidence="2">
    <location>
        <begin position="15"/>
        <end position="41"/>
    </location>
</feature>
<dbReference type="Gene3D" id="3.30.40.10">
    <property type="entry name" value="Zinc/RING finger domain, C3HC4 (zinc finger)"/>
    <property type="match status" value="1"/>
</dbReference>
<dbReference type="PROSITE" id="PS50271">
    <property type="entry name" value="ZF_UBP"/>
    <property type="match status" value="1"/>
</dbReference>
<dbReference type="Pfam" id="PF02148">
    <property type="entry name" value="zf-UBP"/>
    <property type="match status" value="1"/>
</dbReference>
<dbReference type="InterPro" id="IPR001607">
    <property type="entry name" value="Znf_UBP"/>
</dbReference>
<keyword evidence="1" id="KW-0862">Zinc</keyword>
<dbReference type="InterPro" id="IPR011422">
    <property type="entry name" value="BRAP2/ETP1_RRM"/>
</dbReference>
<evidence type="ECO:0000259" key="3">
    <source>
        <dbReference type="PROSITE" id="PS50271"/>
    </source>
</evidence>
<keyword evidence="1" id="KW-0863">Zinc-finger</keyword>
<evidence type="ECO:0000313" key="4">
    <source>
        <dbReference type="EMBL" id="CAK9145376.1"/>
    </source>
</evidence>
<organism evidence="4 5">
    <name type="scientific">Ilex paraguariensis</name>
    <name type="common">yerba mate</name>
    <dbReference type="NCBI Taxonomy" id="185542"/>
    <lineage>
        <taxon>Eukaryota</taxon>
        <taxon>Viridiplantae</taxon>
        <taxon>Streptophyta</taxon>
        <taxon>Embryophyta</taxon>
        <taxon>Tracheophyta</taxon>
        <taxon>Spermatophyta</taxon>
        <taxon>Magnoliopsida</taxon>
        <taxon>eudicotyledons</taxon>
        <taxon>Gunneridae</taxon>
        <taxon>Pentapetalae</taxon>
        <taxon>asterids</taxon>
        <taxon>campanulids</taxon>
        <taxon>Aquifoliales</taxon>
        <taxon>Aquifoliaceae</taxon>
        <taxon>Ilex</taxon>
    </lineage>
</organism>
<sequence>MFTLQIHTVDTPKPLFTTTSSATIHGPNPNNDNNSSSSNPTELRGVAHLFRHLPPTTTTATATPSSNTTARTTLLFVVAVPNYLSTNEFLLFCGSHLDHCCELIFLRNDAMEDRYSVLIRLENQLTADGFYHTFDGRRFKPFEAEVCHIYFTQSVEYTDSAEIAGTPPPGFTELPTCPVCRLCQRHDEKPACAVCGSLKNPWVCLICGFVGCGRYEEGHAKNHWSGTQHCYSLELETQQIWDYVGDNYVQRLNQSKADGKSVMTNAHCVSLDGECGTCANNEDSGIGDALLSSKVEAIVDEYIHLLATQLETQRQHYESLLAEAKTSKESSISNAVDKAVFSRMQDMQYKLEKYPEEKKAVANRNRDLMKNDEALQKKLKEIQESESSSLRSRDQKILDLEEQIRDMKIYVEAHRMLANSTDSDGIKGGTLLPHYESLLAEAKTSKESSISNAVDKAVFSRMQDMQYKLEKYPEEKKAVANRNRDLMKNDEALQKKLKEIQERYCHLLH</sequence>
<keyword evidence="1" id="KW-0479">Metal-binding</keyword>
<accession>A0ABC8RMI1</accession>
<dbReference type="Pfam" id="PF07576">
    <property type="entry name" value="BRAP2"/>
    <property type="match status" value="1"/>
</dbReference>
<gene>
    <name evidence="4" type="ORF">ILEXP_LOCUS13185</name>
</gene>
<dbReference type="PANTHER" id="PTHR24007:SF10">
    <property type="entry name" value="BRAP2 RING ZNF UBP DOMAIN-CONTAINING PROTEIN 1"/>
    <property type="match status" value="1"/>
</dbReference>
<dbReference type="PANTHER" id="PTHR24007">
    <property type="entry name" value="BRCA1-ASSOCIATED PROTEIN"/>
    <property type="match status" value="1"/>
</dbReference>
<evidence type="ECO:0000256" key="2">
    <source>
        <dbReference type="SAM" id="MobiDB-lite"/>
    </source>
</evidence>
<dbReference type="Proteomes" id="UP001642360">
    <property type="component" value="Unassembled WGS sequence"/>
</dbReference>
<dbReference type="SUPFAM" id="SSF57850">
    <property type="entry name" value="RING/U-box"/>
    <property type="match status" value="1"/>
</dbReference>
<dbReference type="SMART" id="SM00290">
    <property type="entry name" value="ZnF_UBP"/>
    <property type="match status" value="1"/>
</dbReference>
<comment type="caution">
    <text evidence="4">The sequence shown here is derived from an EMBL/GenBank/DDBJ whole genome shotgun (WGS) entry which is preliminary data.</text>
</comment>
<dbReference type="EMBL" id="CAUOFW020001480">
    <property type="protein sequence ID" value="CAK9145376.1"/>
    <property type="molecule type" value="Genomic_DNA"/>
</dbReference>
<reference evidence="4 5" key="1">
    <citation type="submission" date="2024-02" db="EMBL/GenBank/DDBJ databases">
        <authorList>
            <person name="Vignale AGUSTIN F."/>
            <person name="Sosa J E."/>
            <person name="Modenutti C."/>
        </authorList>
    </citation>
    <scope>NUCLEOTIDE SEQUENCE [LARGE SCALE GENOMIC DNA]</scope>
</reference>
<dbReference type="AlphaFoldDB" id="A0ABC8RMI1"/>